<dbReference type="GO" id="GO:0003824">
    <property type="term" value="F:catalytic activity"/>
    <property type="evidence" value="ECO:0007669"/>
    <property type="project" value="InterPro"/>
</dbReference>
<dbReference type="InterPro" id="IPR036265">
    <property type="entry name" value="HIT-like_sf"/>
</dbReference>
<dbReference type="Pfam" id="PF01230">
    <property type="entry name" value="HIT"/>
    <property type="match status" value="1"/>
</dbReference>
<dbReference type="PROSITE" id="PS51084">
    <property type="entry name" value="HIT_2"/>
    <property type="match status" value="1"/>
</dbReference>
<proteinExistence type="predicted"/>
<dbReference type="RefSeq" id="WP_102064493.1">
    <property type="nucleotide sequence ID" value="NZ_PKQE01000001.1"/>
</dbReference>
<evidence type="ECO:0000259" key="2">
    <source>
        <dbReference type="PROSITE" id="PS51084"/>
    </source>
</evidence>
<dbReference type="OrthoDB" id="9799145at2"/>
<organism evidence="3 4">
    <name type="scientific">Ralstonia pickettii</name>
    <name type="common">Burkholderia pickettii</name>
    <dbReference type="NCBI Taxonomy" id="329"/>
    <lineage>
        <taxon>Bacteria</taxon>
        <taxon>Pseudomonadati</taxon>
        <taxon>Pseudomonadota</taxon>
        <taxon>Betaproteobacteria</taxon>
        <taxon>Burkholderiales</taxon>
        <taxon>Burkholderiaceae</taxon>
        <taxon>Ralstonia</taxon>
    </lineage>
</organism>
<dbReference type="InterPro" id="IPR011146">
    <property type="entry name" value="HIT-like"/>
</dbReference>
<protein>
    <submittedName>
        <fullName evidence="3">HIT family protein</fullName>
    </submittedName>
</protein>
<dbReference type="InterPro" id="IPR026026">
    <property type="entry name" value="HIT_Hint"/>
</dbReference>
<name>A0A2N4TW94_RALPI</name>
<reference evidence="3 4" key="1">
    <citation type="submission" date="2017-12" db="EMBL/GenBank/DDBJ databases">
        <title>Draft genome sequence of Ralstonia pickettii 52.</title>
        <authorList>
            <person name="Zheng B."/>
        </authorList>
    </citation>
    <scope>NUCLEOTIDE SEQUENCE [LARGE SCALE GENOMIC DNA]</scope>
    <source>
        <strain evidence="3 4">52</strain>
    </source>
</reference>
<dbReference type="Proteomes" id="UP000234456">
    <property type="component" value="Unassembled WGS sequence"/>
</dbReference>
<dbReference type="AlphaFoldDB" id="A0A2N4TW94"/>
<evidence type="ECO:0000256" key="1">
    <source>
        <dbReference type="PROSITE-ProRule" id="PRU00464"/>
    </source>
</evidence>
<dbReference type="SUPFAM" id="SSF54197">
    <property type="entry name" value="HIT-like"/>
    <property type="match status" value="1"/>
</dbReference>
<feature type="domain" description="HIT" evidence="2">
    <location>
        <begin position="11"/>
        <end position="112"/>
    </location>
</feature>
<comment type="caution">
    <text evidence="3">The sequence shown here is derived from an EMBL/GenBank/DDBJ whole genome shotgun (WGS) entry which is preliminary data.</text>
</comment>
<sequence length="150" mass="16920">MTTATTGERAPGCTLCETDGGEPVWRNGRARVVLVEHARFPGFCRVIWNDHVAEQTDLSDADRHWLMEVVARVERVLRTELAPDKINLASFGNFVPHLHWHVIPRYRWDTHFPEAVWGPEQRAPDTARMAEIAAKLPALSYALQAALADV</sequence>
<evidence type="ECO:0000313" key="4">
    <source>
        <dbReference type="Proteomes" id="UP000234456"/>
    </source>
</evidence>
<gene>
    <name evidence="3" type="ORF">C0Q88_04380</name>
</gene>
<dbReference type="PIRSF" id="PIRSF000714">
    <property type="entry name" value="HIT"/>
    <property type="match status" value="1"/>
</dbReference>
<accession>A0A2N4TW94</accession>
<dbReference type="EMBL" id="PKQE01000001">
    <property type="protein sequence ID" value="PLC43951.1"/>
    <property type="molecule type" value="Genomic_DNA"/>
</dbReference>
<dbReference type="Gene3D" id="3.30.428.10">
    <property type="entry name" value="HIT-like"/>
    <property type="match status" value="1"/>
</dbReference>
<evidence type="ECO:0000313" key="3">
    <source>
        <dbReference type="EMBL" id="PLC43951.1"/>
    </source>
</evidence>
<feature type="short sequence motif" description="Histidine triad motif" evidence="1">
    <location>
        <begin position="97"/>
        <end position="101"/>
    </location>
</feature>